<evidence type="ECO:0000259" key="3">
    <source>
        <dbReference type="Pfam" id="PF17829"/>
    </source>
</evidence>
<reference evidence="4" key="1">
    <citation type="journal article" date="2023" name="Mol. Phylogenet. Evol.">
        <title>Genome-scale phylogeny and comparative genomics of the fungal order Sordariales.</title>
        <authorList>
            <person name="Hensen N."/>
            <person name="Bonometti L."/>
            <person name="Westerberg I."/>
            <person name="Brannstrom I.O."/>
            <person name="Guillou S."/>
            <person name="Cros-Aarteil S."/>
            <person name="Calhoun S."/>
            <person name="Haridas S."/>
            <person name="Kuo A."/>
            <person name="Mondo S."/>
            <person name="Pangilinan J."/>
            <person name="Riley R."/>
            <person name="LaButti K."/>
            <person name="Andreopoulos B."/>
            <person name="Lipzen A."/>
            <person name="Chen C."/>
            <person name="Yan M."/>
            <person name="Daum C."/>
            <person name="Ng V."/>
            <person name="Clum A."/>
            <person name="Steindorff A."/>
            <person name="Ohm R.A."/>
            <person name="Martin F."/>
            <person name="Silar P."/>
            <person name="Natvig D.O."/>
            <person name="Lalanne C."/>
            <person name="Gautier V."/>
            <person name="Ament-Velasquez S.L."/>
            <person name="Kruys A."/>
            <person name="Hutchinson M.I."/>
            <person name="Powell A.J."/>
            <person name="Barry K."/>
            <person name="Miller A.N."/>
            <person name="Grigoriev I.V."/>
            <person name="Debuchy R."/>
            <person name="Gladieux P."/>
            <person name="Hiltunen Thoren M."/>
            <person name="Johannesson H."/>
        </authorList>
    </citation>
    <scope>NUCLEOTIDE SEQUENCE</scope>
    <source>
        <strain evidence="4">CBS 103.79</strain>
    </source>
</reference>
<dbReference type="Proteomes" id="UP001303889">
    <property type="component" value="Unassembled WGS sequence"/>
</dbReference>
<dbReference type="Gene3D" id="1.20.58.2150">
    <property type="match status" value="1"/>
</dbReference>
<evidence type="ECO:0000256" key="2">
    <source>
        <dbReference type="SAM" id="SignalP"/>
    </source>
</evidence>
<keyword evidence="5" id="KW-1185">Reference proteome</keyword>
<dbReference type="Gene3D" id="2.60.120.1620">
    <property type="match status" value="1"/>
</dbReference>
<dbReference type="InterPro" id="IPR041437">
    <property type="entry name" value="GH115_C"/>
</dbReference>
<reference evidence="4" key="2">
    <citation type="submission" date="2023-05" db="EMBL/GenBank/DDBJ databases">
        <authorList>
            <consortium name="Lawrence Berkeley National Laboratory"/>
            <person name="Steindorff A."/>
            <person name="Hensen N."/>
            <person name="Bonometti L."/>
            <person name="Westerberg I."/>
            <person name="Brannstrom I.O."/>
            <person name="Guillou S."/>
            <person name="Cros-Aarteil S."/>
            <person name="Calhoun S."/>
            <person name="Haridas S."/>
            <person name="Kuo A."/>
            <person name="Mondo S."/>
            <person name="Pangilinan J."/>
            <person name="Riley R."/>
            <person name="Labutti K."/>
            <person name="Andreopoulos B."/>
            <person name="Lipzen A."/>
            <person name="Chen C."/>
            <person name="Yanf M."/>
            <person name="Daum C."/>
            <person name="Ng V."/>
            <person name="Clum A."/>
            <person name="Ohm R."/>
            <person name="Martin F."/>
            <person name="Silar P."/>
            <person name="Natvig D."/>
            <person name="Lalanne C."/>
            <person name="Gautier V."/>
            <person name="Ament-Velasquez S.L."/>
            <person name="Kruys A."/>
            <person name="Hutchinson M.I."/>
            <person name="Powell A.J."/>
            <person name="Barry K."/>
            <person name="Miller A.N."/>
            <person name="Grigoriev I.V."/>
            <person name="Debuchy R."/>
            <person name="Gladieux P."/>
            <person name="Thoren M.H."/>
            <person name="Johannesson H."/>
        </authorList>
    </citation>
    <scope>NUCLEOTIDE SEQUENCE</scope>
    <source>
        <strain evidence="4">CBS 103.79</strain>
    </source>
</reference>
<dbReference type="GO" id="GO:0016787">
    <property type="term" value="F:hydrolase activity"/>
    <property type="evidence" value="ECO:0007669"/>
    <property type="project" value="UniProtKB-KW"/>
</dbReference>
<dbReference type="InterPro" id="IPR029018">
    <property type="entry name" value="Hex-like_dom2"/>
</dbReference>
<dbReference type="SUPFAM" id="SSF55545">
    <property type="entry name" value="beta-N-acetylhexosaminidase-like domain"/>
    <property type="match status" value="1"/>
</dbReference>
<comment type="caution">
    <text evidence="4">The sequence shown here is derived from an EMBL/GenBank/DDBJ whole genome shotgun (WGS) entry which is preliminary data.</text>
</comment>
<dbReference type="InterPro" id="IPR042301">
    <property type="entry name" value="GH115_sf"/>
</dbReference>
<sequence length="983" mass="106305">MAPYSCLIRLAAIVSAAFIACAPGAVHAQQPQPSSVFSFSADGTGLQLGGSSIAPEIRVASNDLPGVKRVANDLAADFGKVLGVNGTVVVADWDATVSSKASQKPIILLGTVGQSSLIDGLVASKKLDPAPIANKWETFSYQVVSKPWDGRDAVLVIAGSDMRGTVFGAYDVAEQIGVSPWHYWADVPPTKRQYIWAKDAVHTEGPPSVKFRGIFLNDEAPGLTGWGGKKFTKSQYGSPFVTEFYKHIFELVLRLKGNYLWPAMWSSMFYLDDAKNGPTATEYGIFMGTSHHEPMARADKEQGRFLSGSWDWSSNKAGVKTFMEAGPTRAKNWSTIYTLGMRGSGDVASPTLTSSALQEVIQWQQSTLTRILGKPLSDIPQAWEVPGYWQKGMNVGEDVTLLWSDDNRGNIRRIPVGTEASRRGGAGMYYHFDYVGSPRNYKWINTIQLQKTWEQMTLAYDTGVRNIWIANVGDLKGLELPTAHFMAMAWNRASFTEGASTRAWLNAWSARQFGESVAEATASIMTTYGKLTARMKYEDLSKTPFAFSTVNYDEAERNFNEWTDLLTKAQAISDGLSPDLQIAFFEAVLYPVMAGRGVYEIYTKTALGSKYAGEHRTSANKLGRDVQAAFKADGEITKRFHALKGGKWDGIMAQTHIGYSNWQEPSANSLPQLSWVTSGAANAIMGVLAQRSTASFPSSSQLSLPAINSYLPAADQRWLEVYTRDNGTFTYSITSNASYVSVSNSIQSLSTTSGISDSRSLVTVGWASAPAGYSVAALTVSNLNATNVKATVLVPIENYSAPTGFKGHVEANGVVSIEAEHFAPSPDSSTDYIVVPEYGRTLSGVKLPAKTASQSPGTGPVLVYPFYTFSNASSASLTVYLSPSDNANPNRPNRYSFSVDGGSVTTVQPVPLTDGSTDPPGWSEGVTANAYVKTSSLGKRGAGAHTLRIWLLEPTMVLTKVVVDVGGLKTSLLGPPESVRVRY</sequence>
<gene>
    <name evidence="4" type="ORF">C8A05DRAFT_32927</name>
</gene>
<dbReference type="PANTHER" id="PTHR37842">
    <property type="match status" value="1"/>
</dbReference>
<dbReference type="InterPro" id="IPR031924">
    <property type="entry name" value="GH115"/>
</dbReference>
<dbReference type="EMBL" id="MU855454">
    <property type="protein sequence ID" value="KAK3903345.1"/>
    <property type="molecule type" value="Genomic_DNA"/>
</dbReference>
<evidence type="ECO:0000256" key="1">
    <source>
        <dbReference type="ARBA" id="ARBA00022801"/>
    </source>
</evidence>
<feature type="signal peptide" evidence="2">
    <location>
        <begin position="1"/>
        <end position="28"/>
    </location>
</feature>
<dbReference type="Gene3D" id="3.20.20.520">
    <property type="entry name" value="Glycosyl hydrolase family 115"/>
    <property type="match status" value="1"/>
</dbReference>
<feature type="domain" description="Gylcosyl hydrolase 115 C-terminal" evidence="3">
    <location>
        <begin position="807"/>
        <end position="977"/>
    </location>
</feature>
<dbReference type="Gene3D" id="3.30.379.10">
    <property type="entry name" value="Chitobiase/beta-hexosaminidase domain 2-like"/>
    <property type="match status" value="1"/>
</dbReference>
<dbReference type="AlphaFoldDB" id="A0AAN6MMX7"/>
<feature type="chain" id="PRO_5042961393" description="Gylcosyl hydrolase 115 C-terminal domain-containing protein" evidence="2">
    <location>
        <begin position="29"/>
        <end position="983"/>
    </location>
</feature>
<name>A0AAN6MMX7_9PEZI</name>
<keyword evidence="1" id="KW-0378">Hydrolase</keyword>
<keyword evidence="2" id="KW-0732">Signal</keyword>
<evidence type="ECO:0000313" key="5">
    <source>
        <dbReference type="Proteomes" id="UP001303889"/>
    </source>
</evidence>
<dbReference type="PANTHER" id="PTHR37842:SF2">
    <property type="entry name" value="GYLCOSYL HYDROLASE 115 C-TERMINAL DOMAIN-CONTAINING PROTEIN"/>
    <property type="match status" value="1"/>
</dbReference>
<organism evidence="4 5">
    <name type="scientific">Staphylotrichum tortipilum</name>
    <dbReference type="NCBI Taxonomy" id="2831512"/>
    <lineage>
        <taxon>Eukaryota</taxon>
        <taxon>Fungi</taxon>
        <taxon>Dikarya</taxon>
        <taxon>Ascomycota</taxon>
        <taxon>Pezizomycotina</taxon>
        <taxon>Sordariomycetes</taxon>
        <taxon>Sordariomycetidae</taxon>
        <taxon>Sordariales</taxon>
        <taxon>Chaetomiaceae</taxon>
        <taxon>Staphylotrichum</taxon>
    </lineage>
</organism>
<evidence type="ECO:0000313" key="4">
    <source>
        <dbReference type="EMBL" id="KAK3903345.1"/>
    </source>
</evidence>
<protein>
    <recommendedName>
        <fullName evidence="3">Gylcosyl hydrolase 115 C-terminal domain-containing protein</fullName>
    </recommendedName>
</protein>
<proteinExistence type="predicted"/>
<accession>A0AAN6MMX7</accession>
<dbReference type="Pfam" id="PF15979">
    <property type="entry name" value="Glyco_hydro_115"/>
    <property type="match status" value="1"/>
</dbReference>
<dbReference type="Pfam" id="PF17829">
    <property type="entry name" value="GH115_C"/>
    <property type="match status" value="1"/>
</dbReference>